<feature type="region of interest" description="Disordered" evidence="1">
    <location>
        <begin position="745"/>
        <end position="772"/>
    </location>
</feature>
<comment type="caution">
    <text evidence="2">The sequence shown here is derived from an EMBL/GenBank/DDBJ whole genome shotgun (WGS) entry which is preliminary data.</text>
</comment>
<sequence length="772" mass="87764">MSDAQSSDLPPENRTPASVLKAMAQNEAAYPKDDCNECGAVLRMGFFFDGFGRSRDEDAKHPTYYSNICRLWEAHYVQSDPGRPEKHHWFRFYYSGLGTDLNADAENDDMIYAAAKAGMKAASNAQKAVSANVGNVLRTDEIPNHKLSGRLTAAVKKSLRESSYQPMVKAYKDVVKDVRTLPEKAVRIWNAWDPERVVNRARATIRGFWAGFKKNPLKVAWTAGKEAAKSTMMETVPIIRDQETVAYLMGTGVDVRVDSALRQFKAAYDAVSEGQNVRRIEITVFGADRGGVVARQFVNDLVKKYRRRHDADLAVIGDRTKNKSDADIQIRFMGLLDSVASIMDENTFLGFLPVTDLIKQTHKDRTLTVPAAVQTCVHFAAAHELRRNQRMDSLEKTRGLQYLYPGSSGDVTGVSPPGSLNARVELSRVALRDMMNQALSHGAAFHSMERLADLKPDTYLQFSLSEPIVDGSTKNQILDLVKAYREVVKYEPGIDFMPHMEAFLRWLAVRYQDPTFRAELSDPAEAWIKDRDYFTPEQEYNQELRRVSALPAEERNKPENTARLRELEALKNERWERASASRGELPPQRFKPLWERLEEEYKSLEHAEQQDADTAQRRADLERNSPQVLRTMELMDKDMRDRENMRNELIKRGGGTPEKAADPLADIKAERAVQQRLLTAWREARDGKTQLPPKVMTLFDWLVHDAMLSSWPDHLLASTTMYFRVRDKDVFAKTDAKAEMAQRAKDMRNAEKVEAQAARAEQNIQQMTPARP</sequence>
<dbReference type="AlphaFoldDB" id="A0A2S5GT66"/>
<proteinExistence type="predicted"/>
<dbReference type="RefSeq" id="WP_104143426.1">
    <property type="nucleotide sequence ID" value="NZ_PREU01000004.1"/>
</dbReference>
<reference evidence="2 3" key="1">
    <citation type="submission" date="2018-02" db="EMBL/GenBank/DDBJ databases">
        <title>Draft Genome of Achromobacter spanius stain 6.</title>
        <authorList>
            <person name="Gunasekera T.S."/>
            <person name="Radwan O."/>
            <person name="Ruiz O.N."/>
        </authorList>
    </citation>
    <scope>NUCLEOTIDE SEQUENCE [LARGE SCALE GENOMIC DNA]</scope>
    <source>
        <strain evidence="2 3">6</strain>
    </source>
</reference>
<dbReference type="OrthoDB" id="4378831at2"/>
<evidence type="ECO:0000313" key="3">
    <source>
        <dbReference type="Proteomes" id="UP000239990"/>
    </source>
</evidence>
<organism evidence="2 3">
    <name type="scientific">Achromobacter spanius</name>
    <dbReference type="NCBI Taxonomy" id="217203"/>
    <lineage>
        <taxon>Bacteria</taxon>
        <taxon>Pseudomonadati</taxon>
        <taxon>Pseudomonadota</taxon>
        <taxon>Betaproteobacteria</taxon>
        <taxon>Burkholderiales</taxon>
        <taxon>Alcaligenaceae</taxon>
        <taxon>Achromobacter</taxon>
    </lineage>
</organism>
<feature type="compositionally biased region" description="Basic and acidic residues" evidence="1">
    <location>
        <begin position="604"/>
        <end position="623"/>
    </location>
</feature>
<protein>
    <submittedName>
        <fullName evidence="2">Uncharacterized protein</fullName>
    </submittedName>
</protein>
<accession>A0A2S5GT66</accession>
<name>A0A2S5GT66_9BURK</name>
<evidence type="ECO:0000313" key="2">
    <source>
        <dbReference type="EMBL" id="PPA76043.1"/>
    </source>
</evidence>
<feature type="compositionally biased region" description="Polar residues" evidence="1">
    <location>
        <begin position="762"/>
        <end position="772"/>
    </location>
</feature>
<dbReference type="PANTHER" id="PTHR33840:SF1">
    <property type="entry name" value="TLE1 PHOSPHOLIPASE DOMAIN-CONTAINING PROTEIN"/>
    <property type="match status" value="1"/>
</dbReference>
<dbReference type="PANTHER" id="PTHR33840">
    <property type="match status" value="1"/>
</dbReference>
<feature type="compositionally biased region" description="Basic and acidic residues" evidence="1">
    <location>
        <begin position="745"/>
        <end position="754"/>
    </location>
</feature>
<evidence type="ECO:0000256" key="1">
    <source>
        <dbReference type="SAM" id="MobiDB-lite"/>
    </source>
</evidence>
<dbReference type="EMBL" id="PREU01000004">
    <property type="protein sequence ID" value="PPA76043.1"/>
    <property type="molecule type" value="Genomic_DNA"/>
</dbReference>
<feature type="region of interest" description="Disordered" evidence="1">
    <location>
        <begin position="604"/>
        <end position="627"/>
    </location>
</feature>
<dbReference type="Proteomes" id="UP000239990">
    <property type="component" value="Unassembled WGS sequence"/>
</dbReference>
<gene>
    <name evidence="2" type="ORF">C4E15_10180</name>
</gene>